<evidence type="ECO:0000256" key="4">
    <source>
        <dbReference type="ARBA" id="ARBA00014046"/>
    </source>
</evidence>
<dbReference type="SUPFAM" id="SSF48173">
    <property type="entry name" value="Cryptochrome/photolyase FAD-binding domain"/>
    <property type="match status" value="1"/>
</dbReference>
<name>A0A7L6N5Z5_9MOLU</name>
<evidence type="ECO:0000256" key="5">
    <source>
        <dbReference type="ARBA" id="ARBA00022630"/>
    </source>
</evidence>
<dbReference type="SUPFAM" id="SSF52425">
    <property type="entry name" value="Cryptochrome/photolyase, N-terminal domain"/>
    <property type="match status" value="1"/>
</dbReference>
<dbReference type="RefSeq" id="WP_312031534.1">
    <property type="nucleotide sequence ID" value="NZ_CP051151.1"/>
</dbReference>
<evidence type="ECO:0000256" key="2">
    <source>
        <dbReference type="ARBA" id="ARBA00006409"/>
    </source>
</evidence>
<organism evidence="14 15">
    <name type="scientific">Hujiaoplasma nucleasis</name>
    <dbReference type="NCBI Taxonomy" id="2725268"/>
    <lineage>
        <taxon>Bacteria</taxon>
        <taxon>Bacillati</taxon>
        <taxon>Mycoplasmatota</taxon>
        <taxon>Mollicutes</taxon>
        <taxon>Candidatus Izemoplasmatales</taxon>
        <taxon>Hujiaoplasmataceae</taxon>
        <taxon>Hujiaoplasma</taxon>
    </lineage>
</organism>
<proteinExistence type="inferred from homology"/>
<comment type="cofactor">
    <cofactor evidence="1">
        <name>FAD</name>
        <dbReference type="ChEBI" id="CHEBI:57692"/>
    </cofactor>
</comment>
<evidence type="ECO:0000256" key="10">
    <source>
        <dbReference type="ARBA" id="ARBA00023239"/>
    </source>
</evidence>
<dbReference type="GO" id="GO:0003904">
    <property type="term" value="F:deoxyribodipyrimidine photo-lyase activity"/>
    <property type="evidence" value="ECO:0007669"/>
    <property type="project" value="UniProtKB-EC"/>
</dbReference>
<dbReference type="InterPro" id="IPR036134">
    <property type="entry name" value="Crypto/Photolyase_FAD-like_sf"/>
</dbReference>
<keyword evidence="5" id="KW-0285">Flavoprotein</keyword>
<evidence type="ECO:0000256" key="6">
    <source>
        <dbReference type="ARBA" id="ARBA00022763"/>
    </source>
</evidence>
<dbReference type="PROSITE" id="PS01084">
    <property type="entry name" value="DNA_PHOTOLYASES_2_2"/>
    <property type="match status" value="1"/>
</dbReference>
<dbReference type="EMBL" id="CP051151">
    <property type="protein sequence ID" value="QLY40687.1"/>
    <property type="molecule type" value="Genomic_DNA"/>
</dbReference>
<protein>
    <recommendedName>
        <fullName evidence="4">Deoxyribodipyrimidine photo-lyase</fullName>
        <ecNumber evidence="3">4.1.99.3</ecNumber>
    </recommendedName>
    <alternativeName>
        <fullName evidence="11">DNA photolyase</fullName>
    </alternativeName>
</protein>
<reference evidence="14 15" key="1">
    <citation type="submission" date="2020-04" db="EMBL/GenBank/DDBJ databases">
        <authorList>
            <person name="Zheng R.K."/>
            <person name="Sun C.M."/>
        </authorList>
    </citation>
    <scope>NUCLEOTIDE SEQUENCE [LARGE SCALE GENOMIC DNA]</scope>
    <source>
        <strain evidence="15">zrk29</strain>
    </source>
</reference>
<keyword evidence="15" id="KW-1185">Reference proteome</keyword>
<dbReference type="InterPro" id="IPR014729">
    <property type="entry name" value="Rossmann-like_a/b/a_fold"/>
</dbReference>
<dbReference type="PROSITE" id="PS01083">
    <property type="entry name" value="DNA_PHOTOLYASES_2_1"/>
    <property type="match status" value="1"/>
</dbReference>
<keyword evidence="6" id="KW-0227">DNA damage</keyword>
<evidence type="ECO:0000259" key="13">
    <source>
        <dbReference type="PROSITE" id="PS51645"/>
    </source>
</evidence>
<evidence type="ECO:0000256" key="8">
    <source>
        <dbReference type="ARBA" id="ARBA00023125"/>
    </source>
</evidence>
<evidence type="ECO:0000256" key="12">
    <source>
        <dbReference type="ARBA" id="ARBA00033999"/>
    </source>
</evidence>
<evidence type="ECO:0000313" key="14">
    <source>
        <dbReference type="EMBL" id="QLY40687.1"/>
    </source>
</evidence>
<dbReference type="GO" id="GO:0003677">
    <property type="term" value="F:DNA binding"/>
    <property type="evidence" value="ECO:0007669"/>
    <property type="project" value="UniProtKB-KW"/>
</dbReference>
<dbReference type="Gene3D" id="1.25.40.80">
    <property type="match status" value="1"/>
</dbReference>
<dbReference type="AlphaFoldDB" id="A0A7L6N5Z5"/>
<accession>A0A7L6N5Z5</accession>
<evidence type="ECO:0000256" key="9">
    <source>
        <dbReference type="ARBA" id="ARBA00023204"/>
    </source>
</evidence>
<dbReference type="PROSITE" id="PS51645">
    <property type="entry name" value="PHR_CRY_ALPHA_BETA"/>
    <property type="match status" value="1"/>
</dbReference>
<evidence type="ECO:0000256" key="1">
    <source>
        <dbReference type="ARBA" id="ARBA00001974"/>
    </source>
</evidence>
<dbReference type="GO" id="GO:0000719">
    <property type="term" value="P:photoreactive repair"/>
    <property type="evidence" value="ECO:0007669"/>
    <property type="project" value="TreeGrafter"/>
</dbReference>
<evidence type="ECO:0000313" key="15">
    <source>
        <dbReference type="Proteomes" id="UP000512167"/>
    </source>
</evidence>
<dbReference type="Proteomes" id="UP000512167">
    <property type="component" value="Chromosome"/>
</dbReference>
<feature type="domain" description="Photolyase/cryptochrome alpha/beta" evidence="13">
    <location>
        <begin position="18"/>
        <end position="143"/>
    </location>
</feature>
<evidence type="ECO:0000256" key="11">
    <source>
        <dbReference type="ARBA" id="ARBA00031671"/>
    </source>
</evidence>
<keyword evidence="7" id="KW-0274">FAD</keyword>
<evidence type="ECO:0000256" key="3">
    <source>
        <dbReference type="ARBA" id="ARBA00013149"/>
    </source>
</evidence>
<sequence>MNISKRNNVVVSGHNQENSVIYLMTKTFRIRNNYGLYQSYEYAKKHHCNYRIILVEPYETNQRNLDFFNQYKDDLIKKLNHFTNDIVFVQREILDLNHLLAHTIFMDKAYLKFDLELLKKLKLSAYEKNMILIEVDSNVLVPISLASDKEEYQARTIRPKIHKLIKDFLEEVYLEKELSIAEEKAFQVLDDFKKNKLKQYDLHNDPSLDKTSLLSPYLKYGFISPVTIYHHMDDLCDENTQAFLEELIVRRELAYNFVYYNQAYDEFEYMTEAWAYQTMKDHINDRRDYIYTKEDYLNFKTHDPYFNAAMKEMVYLGRMHSFMRMYWCKKIIEWSATYKEAYQTALELNNHYFYDGFTPNAYTGVAWCFGKHDRAWFERDIFGKLRYMNDNGLKRKFNIDDYVKQMNLLEKGEE</sequence>
<keyword evidence="8" id="KW-0238">DNA-binding</keyword>
<gene>
    <name evidence="14" type="ORF">HF295_07430</name>
</gene>
<dbReference type="Gene3D" id="3.40.50.620">
    <property type="entry name" value="HUPs"/>
    <property type="match status" value="1"/>
</dbReference>
<keyword evidence="10 14" id="KW-0456">Lyase</keyword>
<keyword evidence="9" id="KW-0234">DNA repair</keyword>
<dbReference type="InterPro" id="IPR032673">
    <property type="entry name" value="DNA_photolyase_2_CS"/>
</dbReference>
<dbReference type="EC" id="4.1.99.3" evidence="3"/>
<comment type="similarity">
    <text evidence="2">Belongs to the DNA photolyase class-2 family.</text>
</comment>
<dbReference type="InterPro" id="IPR006050">
    <property type="entry name" value="DNA_photolyase_N"/>
</dbReference>
<dbReference type="PANTHER" id="PTHR10211">
    <property type="entry name" value="DEOXYRIBODIPYRIMIDINE PHOTOLYASE"/>
    <property type="match status" value="1"/>
</dbReference>
<evidence type="ECO:0000256" key="7">
    <source>
        <dbReference type="ARBA" id="ARBA00022827"/>
    </source>
</evidence>
<dbReference type="InterPro" id="IPR052219">
    <property type="entry name" value="Photolyase_Class-2"/>
</dbReference>
<dbReference type="Gene3D" id="1.10.579.10">
    <property type="entry name" value="DNA Cyclobutane Dipyrimidine Photolyase, subunit A, domain 3"/>
    <property type="match status" value="1"/>
</dbReference>
<dbReference type="InterPro" id="IPR036155">
    <property type="entry name" value="Crypto/Photolyase_N_sf"/>
</dbReference>
<dbReference type="PANTHER" id="PTHR10211:SF0">
    <property type="entry name" value="DEOXYRIBODIPYRIMIDINE PHOTO-LYASE"/>
    <property type="match status" value="1"/>
</dbReference>
<comment type="catalytic activity">
    <reaction evidence="12">
        <text>cyclobutadipyrimidine (in DNA) = 2 pyrimidine residues (in DNA).</text>
        <dbReference type="EC" id="4.1.99.3"/>
    </reaction>
</comment>
<dbReference type="KEGG" id="tbk:HF295_07430"/>
<dbReference type="FunFam" id="1.10.579.10:FF:000002">
    <property type="entry name" value="Deoxyribodipyrimidine photolyase"/>
    <property type="match status" value="1"/>
</dbReference>